<evidence type="ECO:0000313" key="1">
    <source>
        <dbReference type="EMBL" id="SEA23854.1"/>
    </source>
</evidence>
<protein>
    <submittedName>
        <fullName evidence="1">Uncharacterized protein</fullName>
    </submittedName>
</protein>
<name>A0A1H3ZKQ9_9BACT</name>
<evidence type="ECO:0000313" key="2">
    <source>
        <dbReference type="Proteomes" id="UP000199041"/>
    </source>
</evidence>
<gene>
    <name evidence="1" type="ORF">SAMN05192529_11165</name>
</gene>
<accession>A0A1H3ZKQ9</accession>
<dbReference type="Proteomes" id="UP000199041">
    <property type="component" value="Unassembled WGS sequence"/>
</dbReference>
<dbReference type="EMBL" id="FNQY01000011">
    <property type="protein sequence ID" value="SEA23854.1"/>
    <property type="molecule type" value="Genomic_DNA"/>
</dbReference>
<organism evidence="1 2">
    <name type="scientific">Arachidicoccus rhizosphaerae</name>
    <dbReference type="NCBI Taxonomy" id="551991"/>
    <lineage>
        <taxon>Bacteria</taxon>
        <taxon>Pseudomonadati</taxon>
        <taxon>Bacteroidota</taxon>
        <taxon>Chitinophagia</taxon>
        <taxon>Chitinophagales</taxon>
        <taxon>Chitinophagaceae</taxon>
        <taxon>Arachidicoccus</taxon>
    </lineage>
</organism>
<dbReference type="RefSeq" id="WP_091397953.1">
    <property type="nucleotide sequence ID" value="NZ_FNQY01000011.1"/>
</dbReference>
<dbReference type="AlphaFoldDB" id="A0A1H3ZKQ9"/>
<keyword evidence="2" id="KW-1185">Reference proteome</keyword>
<sequence length="188" mass="21389">MANLIESVQRHLAFARLEKENPNHQVSESSDHAFHPEKLDQACVSSVLAGIYQFTREEQDAGKLLMPKMNRTWLEIIFHKYPVKLEKRIADYTKCATSVIRQHLYAVAQKAVLEIKSAIGANATGKEVKSYMTSQRMAILTRLPAELQVGSLLHNTTLDDATNKMHGPFSDFMHWVETYMAEPQTPLY</sequence>
<reference evidence="1 2" key="1">
    <citation type="submission" date="2016-10" db="EMBL/GenBank/DDBJ databases">
        <authorList>
            <person name="de Groot N.N."/>
        </authorList>
    </citation>
    <scope>NUCLEOTIDE SEQUENCE [LARGE SCALE GENOMIC DNA]</scope>
    <source>
        <strain evidence="1 2">Vu-144</strain>
    </source>
</reference>
<proteinExistence type="predicted"/>
<dbReference type="OrthoDB" id="668061at2"/>